<dbReference type="RefSeq" id="WP_380761061.1">
    <property type="nucleotide sequence ID" value="NZ_JBHSRF010000078.1"/>
</dbReference>
<comment type="caution">
    <text evidence="6">The sequence shown here is derived from an EMBL/GenBank/DDBJ whole genome shotgun (WGS) entry which is preliminary data.</text>
</comment>
<feature type="domain" description="FAD-binding" evidence="5">
    <location>
        <begin position="2"/>
        <end position="166"/>
    </location>
</feature>
<sequence length="374" mass="39861">MRVIVIGAGLGGLALAQSLLRAGVAVDVYERDAGLEARFQGYRIGLGDRGLPALKRCLPERLHPLLHAVSGDMAGEGRAVDTRLNELGRTPVQDEGLLFDRHVLRHLLHAGLDGHVHFGKRFDAYEPLPGGGVRAFFDDGTTVTGDLLVGADGMGSAVCRQLLPSVEILDTGVAGVIGRTPLTPELAPLVPGWSTLVQDGNLNLFIGKMPFRRPPHEAAAELAPDVKLPETSSYLRWVLLLPPGAHEASEEVRDGVDFVADLVRGWHPLLRAMIREADRGNSGLGPIRYADPLPAWEPGPVTLLGDSAHPMPPGGLGANLAFQDAVSLRDELAPVARGEAPLLPALAAHQQRMRDTAASVHSAAMATLRMITRT</sequence>
<reference evidence="7" key="1">
    <citation type="journal article" date="2019" name="Int. J. Syst. Evol. Microbiol.">
        <title>The Global Catalogue of Microorganisms (GCM) 10K type strain sequencing project: providing services to taxonomists for standard genome sequencing and annotation.</title>
        <authorList>
            <consortium name="The Broad Institute Genomics Platform"/>
            <consortium name="The Broad Institute Genome Sequencing Center for Infectious Disease"/>
            <person name="Wu L."/>
            <person name="Ma J."/>
        </authorList>
    </citation>
    <scope>NUCLEOTIDE SEQUENCE [LARGE SCALE GENOMIC DNA]</scope>
    <source>
        <strain evidence="7">JCM 30346</strain>
    </source>
</reference>
<evidence type="ECO:0000256" key="2">
    <source>
        <dbReference type="ARBA" id="ARBA00022827"/>
    </source>
</evidence>
<keyword evidence="2" id="KW-0274">FAD</keyword>
<dbReference type="PRINTS" id="PR00420">
    <property type="entry name" value="RNGMNOXGNASE"/>
</dbReference>
<keyword evidence="3" id="KW-0560">Oxidoreductase</keyword>
<accession>A0ABW1NTW2</accession>
<dbReference type="PANTHER" id="PTHR47178">
    <property type="entry name" value="MONOOXYGENASE, FAD-BINDING"/>
    <property type="match status" value="1"/>
</dbReference>
<dbReference type="SUPFAM" id="SSF51905">
    <property type="entry name" value="FAD/NAD(P)-binding domain"/>
    <property type="match status" value="1"/>
</dbReference>
<proteinExistence type="predicted"/>
<evidence type="ECO:0000313" key="7">
    <source>
        <dbReference type="Proteomes" id="UP001596137"/>
    </source>
</evidence>
<organism evidence="6 7">
    <name type="scientific">Sphaerisporangium aureirubrum</name>
    <dbReference type="NCBI Taxonomy" id="1544736"/>
    <lineage>
        <taxon>Bacteria</taxon>
        <taxon>Bacillati</taxon>
        <taxon>Actinomycetota</taxon>
        <taxon>Actinomycetes</taxon>
        <taxon>Streptosporangiales</taxon>
        <taxon>Streptosporangiaceae</taxon>
        <taxon>Sphaerisporangium</taxon>
    </lineage>
</organism>
<keyword evidence="7" id="KW-1185">Reference proteome</keyword>
<evidence type="ECO:0000256" key="3">
    <source>
        <dbReference type="ARBA" id="ARBA00023002"/>
    </source>
</evidence>
<protein>
    <submittedName>
        <fullName evidence="6">FAD-dependent oxidoreductase</fullName>
    </submittedName>
</protein>
<dbReference type="EMBL" id="JBHSRF010000078">
    <property type="protein sequence ID" value="MFC6086159.1"/>
    <property type="molecule type" value="Genomic_DNA"/>
</dbReference>
<evidence type="ECO:0000256" key="1">
    <source>
        <dbReference type="ARBA" id="ARBA00022630"/>
    </source>
</evidence>
<name>A0ABW1NTW2_9ACTN</name>
<dbReference type="PANTHER" id="PTHR47178:SF5">
    <property type="entry name" value="FAD-BINDING DOMAIN-CONTAINING PROTEIN"/>
    <property type="match status" value="1"/>
</dbReference>
<dbReference type="InterPro" id="IPR002938">
    <property type="entry name" value="FAD-bd"/>
</dbReference>
<dbReference type="Pfam" id="PF01494">
    <property type="entry name" value="FAD_binding_3"/>
    <property type="match status" value="2"/>
</dbReference>
<dbReference type="Gene3D" id="3.50.50.60">
    <property type="entry name" value="FAD/NAD(P)-binding domain"/>
    <property type="match status" value="1"/>
</dbReference>
<gene>
    <name evidence="6" type="ORF">ACFP1K_33675</name>
</gene>
<keyword evidence="1" id="KW-0285">Flavoprotein</keyword>
<feature type="domain" description="FAD-binding" evidence="5">
    <location>
        <begin position="295"/>
        <end position="351"/>
    </location>
</feature>
<evidence type="ECO:0000259" key="5">
    <source>
        <dbReference type="Pfam" id="PF01494"/>
    </source>
</evidence>
<dbReference type="Proteomes" id="UP001596137">
    <property type="component" value="Unassembled WGS sequence"/>
</dbReference>
<keyword evidence="4" id="KW-0503">Monooxygenase</keyword>
<evidence type="ECO:0000256" key="4">
    <source>
        <dbReference type="ARBA" id="ARBA00023033"/>
    </source>
</evidence>
<dbReference type="InterPro" id="IPR036188">
    <property type="entry name" value="FAD/NAD-bd_sf"/>
</dbReference>
<evidence type="ECO:0000313" key="6">
    <source>
        <dbReference type="EMBL" id="MFC6086159.1"/>
    </source>
</evidence>